<evidence type="ECO:0000313" key="1">
    <source>
        <dbReference type="WBParaSite" id="MCU_009393-RA"/>
    </source>
</evidence>
<sequence>MWRVTSDCQLRGRRLFGCGSPRRRCPDDASTVKDKLQWQSTSTTPVHVCHPWNQLRFQEFKHPTLRVHFVFVWARSESRPQSADDGGGGGGGGGGVGRRPYGADDLGCRQSGSHIWLLSHVRVHVCEVVACANTHTHTGTVFLSGRKFRALKTSVRTSSWRGMKTQWLKISRPTIRWTGLMDCWRCHGNEKYLF</sequence>
<accession>A0A5K3FM38</accession>
<dbReference type="AlphaFoldDB" id="A0A5K3FM38"/>
<dbReference type="WBParaSite" id="MCU_009393-RA">
    <property type="protein sequence ID" value="MCU_009393-RA"/>
    <property type="gene ID" value="MCU_009393"/>
</dbReference>
<organism evidence="1">
    <name type="scientific">Mesocestoides corti</name>
    <name type="common">Flatworm</name>
    <dbReference type="NCBI Taxonomy" id="53468"/>
    <lineage>
        <taxon>Eukaryota</taxon>
        <taxon>Metazoa</taxon>
        <taxon>Spiralia</taxon>
        <taxon>Lophotrochozoa</taxon>
        <taxon>Platyhelminthes</taxon>
        <taxon>Cestoda</taxon>
        <taxon>Eucestoda</taxon>
        <taxon>Cyclophyllidea</taxon>
        <taxon>Mesocestoididae</taxon>
        <taxon>Mesocestoides</taxon>
    </lineage>
</organism>
<protein>
    <submittedName>
        <fullName evidence="1">Uncharacterized protein</fullName>
    </submittedName>
</protein>
<name>A0A5K3FM38_MESCO</name>
<proteinExistence type="predicted"/>
<reference evidence="1" key="1">
    <citation type="submission" date="2019-11" db="UniProtKB">
        <authorList>
            <consortium name="WormBaseParasite"/>
        </authorList>
    </citation>
    <scope>IDENTIFICATION</scope>
</reference>